<evidence type="ECO:0000313" key="1">
    <source>
        <dbReference type="EMBL" id="MBA8923938.1"/>
    </source>
</evidence>
<proteinExistence type="predicted"/>
<organism evidence="1 2">
    <name type="scientific">Kutzneria viridogrisea</name>
    <dbReference type="NCBI Taxonomy" id="47990"/>
    <lineage>
        <taxon>Bacteria</taxon>
        <taxon>Bacillati</taxon>
        <taxon>Actinomycetota</taxon>
        <taxon>Actinomycetes</taxon>
        <taxon>Pseudonocardiales</taxon>
        <taxon>Pseudonocardiaceae</taxon>
        <taxon>Kutzneria</taxon>
    </lineage>
</organism>
<gene>
    <name evidence="1" type="ORF">BC739_001135</name>
</gene>
<dbReference type="Proteomes" id="UP000517916">
    <property type="component" value="Unassembled WGS sequence"/>
</dbReference>
<protein>
    <submittedName>
        <fullName evidence="1">Uncharacterized protein</fullName>
    </submittedName>
</protein>
<name>A0ABR6BAM7_9PSEU</name>
<accession>A0ABR6BAM7</accession>
<keyword evidence="2" id="KW-1185">Reference proteome</keyword>
<comment type="caution">
    <text evidence="1">The sequence shown here is derived from an EMBL/GenBank/DDBJ whole genome shotgun (WGS) entry which is preliminary data.</text>
</comment>
<dbReference type="RefSeq" id="WP_158510806.1">
    <property type="nucleotide sequence ID" value="NZ_BAAABQ010000065.1"/>
</dbReference>
<evidence type="ECO:0000313" key="2">
    <source>
        <dbReference type="Proteomes" id="UP000517916"/>
    </source>
</evidence>
<dbReference type="EMBL" id="JACJID010000001">
    <property type="protein sequence ID" value="MBA8923938.1"/>
    <property type="molecule type" value="Genomic_DNA"/>
</dbReference>
<sequence>MTTARTGAALVERLRQTGVIEQRLSRVLRSNPQTWRRWNTWSSRGR</sequence>
<reference evidence="1 2" key="1">
    <citation type="submission" date="2020-08" db="EMBL/GenBank/DDBJ databases">
        <title>Genomic Encyclopedia of Archaeal and Bacterial Type Strains, Phase II (KMG-II): from individual species to whole genera.</title>
        <authorList>
            <person name="Goeker M."/>
        </authorList>
    </citation>
    <scope>NUCLEOTIDE SEQUENCE [LARGE SCALE GENOMIC DNA]</scope>
    <source>
        <strain evidence="1 2">DSM 43850</strain>
    </source>
</reference>